<feature type="compositionally biased region" description="Basic and acidic residues" evidence="1">
    <location>
        <begin position="1"/>
        <end position="12"/>
    </location>
</feature>
<feature type="domain" description="DUF4232" evidence="2">
    <location>
        <begin position="345"/>
        <end position="467"/>
    </location>
</feature>
<dbReference type="InterPro" id="IPR025326">
    <property type="entry name" value="DUF4232"/>
</dbReference>
<evidence type="ECO:0000313" key="3">
    <source>
        <dbReference type="EMBL" id="GIG32211.1"/>
    </source>
</evidence>
<gene>
    <name evidence="3" type="ORF">Col01nite_13700</name>
</gene>
<comment type="caution">
    <text evidence="3">The sequence shown here is derived from an EMBL/GenBank/DDBJ whole genome shotgun (WGS) entry which is preliminary data.</text>
</comment>
<evidence type="ECO:0000256" key="1">
    <source>
        <dbReference type="SAM" id="MobiDB-lite"/>
    </source>
</evidence>
<dbReference type="Proteomes" id="UP000618382">
    <property type="component" value="Unassembled WGS sequence"/>
</dbReference>
<sequence length="491" mass="49126">MPGPRERPRREPTTATVGAVNPAPDTSPGGGARRPPQLRLLAATAALVVVAAAALGTRAWRASPGCDDGAGGRAPIAVARAVLPVVDEVAASPHVASVVATCLTYPGPVRPDGTAADVWAAHLDVRGVDVDAVPGAVQALADAASPSAPVVWSLEVATADRDVAVTVRPGGDAQVARAAVEVRRAPGVRRVVASGAGGDASTLVTVASTEDVVGAVAAAAEAGTPTTTVDVADAWLEVAQVRTGDAPAQDVVRVAVDAVAWPGVYRVVLRGGGAARADLAVHVDDDTVREDVADRLDAVAADVAGAASYRVESPTVQTVGVLGPDAVAAAADATRPAAGEDVRACTGDELELALTGFDVALGSRFLRVTATSAASTPCRLQGMPDLAAMRTSGTLVPSLTLEPARSRPAEPAAVVLQPGQAATSELRWGAMSTSQDPDTTVALLVTAVPDGPQVTLPVAQAVPDDPPGTASVDILHGATVRVGDWAPSPSP</sequence>
<evidence type="ECO:0000259" key="2">
    <source>
        <dbReference type="Pfam" id="PF14016"/>
    </source>
</evidence>
<feature type="region of interest" description="Disordered" evidence="1">
    <location>
        <begin position="1"/>
        <end position="35"/>
    </location>
</feature>
<name>A0ABQ4D8Z7_9CELL</name>
<keyword evidence="4" id="KW-1185">Reference proteome</keyword>
<organism evidence="3 4">
    <name type="scientific">Cellulomonas oligotrophica</name>
    <dbReference type="NCBI Taxonomy" id="931536"/>
    <lineage>
        <taxon>Bacteria</taxon>
        <taxon>Bacillati</taxon>
        <taxon>Actinomycetota</taxon>
        <taxon>Actinomycetes</taxon>
        <taxon>Micrococcales</taxon>
        <taxon>Cellulomonadaceae</taxon>
        <taxon>Cellulomonas</taxon>
    </lineage>
</organism>
<protein>
    <recommendedName>
        <fullName evidence="2">DUF4232 domain-containing protein</fullName>
    </recommendedName>
</protein>
<proteinExistence type="predicted"/>
<dbReference type="Pfam" id="PF14016">
    <property type="entry name" value="DUF4232"/>
    <property type="match status" value="1"/>
</dbReference>
<evidence type="ECO:0000313" key="4">
    <source>
        <dbReference type="Proteomes" id="UP000618382"/>
    </source>
</evidence>
<dbReference type="EMBL" id="BONN01000003">
    <property type="protein sequence ID" value="GIG32211.1"/>
    <property type="molecule type" value="Genomic_DNA"/>
</dbReference>
<accession>A0ABQ4D8Z7</accession>
<reference evidence="3 4" key="1">
    <citation type="submission" date="2021-01" db="EMBL/GenBank/DDBJ databases">
        <title>Whole genome shotgun sequence of Cellulomonas oligotrophica NBRC 109435.</title>
        <authorList>
            <person name="Komaki H."/>
            <person name="Tamura T."/>
        </authorList>
    </citation>
    <scope>NUCLEOTIDE SEQUENCE [LARGE SCALE GENOMIC DNA]</scope>
    <source>
        <strain evidence="3 4">NBRC 109435</strain>
    </source>
</reference>